<feature type="transmembrane region" description="Helical" evidence="2">
    <location>
        <begin position="753"/>
        <end position="771"/>
    </location>
</feature>
<keyword evidence="4" id="KW-1185">Reference proteome</keyword>
<feature type="transmembrane region" description="Helical" evidence="2">
    <location>
        <begin position="212"/>
        <end position="234"/>
    </location>
</feature>
<dbReference type="InterPro" id="IPR039672">
    <property type="entry name" value="MFS_2"/>
</dbReference>
<feature type="transmembrane region" description="Helical" evidence="2">
    <location>
        <begin position="483"/>
        <end position="507"/>
    </location>
</feature>
<feature type="transmembrane region" description="Helical" evidence="2">
    <location>
        <begin position="553"/>
        <end position="570"/>
    </location>
</feature>
<evidence type="ECO:0000256" key="1">
    <source>
        <dbReference type="ARBA" id="ARBA00008335"/>
    </source>
</evidence>
<sequence length="995" mass="110156">MADEQSHVLSVNREIVDQRRQPLTWRTRICFGVGHVLNDLCASMWFTYLLIYLHKVIKFSNASAGTLLLIGQVADALCTPLVGIESDKTGRFKYGRRKIWNLVGVASVTLSFPFVFNPCLGCENSEHWAQFIYYTPFIVIFQFGWAASQISHLSLIPELTDDEHEKCGLNAIRYAATSSCNIFVFVITWLFLETSDVNSDSNQLGTGDATAFTYVVFIVVGTGVFFTVVFHLGVKEPSRDCSVEFATQSSKRSAANWRAWFREPLFYKVGVLYMCVRVIINVTQCYIPMYTLETLDLSKRTIAIMPLVVYLSGLVSTLFTKPLNKCLGRKTVFLGGLFMILGTSVWLWLIPPHSKQIYFASVALGYGGSTLLVTVLTMLADLIGNSVETGAFVYGAMSFLDKMSNGVIIQIIQLLYPKNTDKGSSAGGLYYREVMVVASGVAAVIALLVLATPAKKKLGKANQDFSMAQCIEGKMKMTWRTRICYGVGHILNDLCASMWFTYLLLYLHKVAQFSNLASGTLLLIGQVADALSTPFVGVESDKTRDCKYGRRKVWHLVGVVCVAFSFPFIFNLCIGCEDASTWALFVYYVPFIVIFQFGWASTQISHLSLIPELTDCENEKVTLNAIRYACTVSSNIFVFLVTWVLISTEGNGTDKLSPSDSTAFMYVAFIVVGTGLLFMLIFHIGLKEPPRSCTYVFANERSKRSAGNWMHWFKEIQFYQVAALYMCTRLIVNITQVYIPMYALETLSLRKDTIAIIPLVIYVCGFLSTFLSKPLNKCYGRKGTFFLGLLMIGGVSAWMRWIGEKDYISAYGASALLGVGGSTLLVTALTMLADLIGENVETGAFVYGAMSFTDKLSNGLAVQLIQIFHPCNKVGETCCAGCGPYYREVMVYVAGGATIISMLVLISMLKTKIGNFEESGKVEANVQDKLLGQNVSVSTSVSRSIGSPPNQSCLMYDPTTSPKYGSIQGSPHDVPCSIQEDFGSPQEKARRNCER</sequence>
<feature type="transmembrane region" description="Helical" evidence="2">
    <location>
        <begin position="808"/>
        <end position="832"/>
    </location>
</feature>
<dbReference type="GO" id="GO:0008643">
    <property type="term" value="P:carbohydrate transport"/>
    <property type="evidence" value="ECO:0007669"/>
    <property type="project" value="InterPro"/>
</dbReference>
<feature type="transmembrane region" description="Helical" evidence="2">
    <location>
        <begin position="29"/>
        <end position="53"/>
    </location>
</feature>
<proteinExistence type="inferred from homology"/>
<dbReference type="Gene3D" id="1.20.1250.20">
    <property type="entry name" value="MFS general substrate transporter like domains"/>
    <property type="match status" value="4"/>
</dbReference>
<accession>A0AAU9VP80</accession>
<evidence type="ECO:0000313" key="3">
    <source>
        <dbReference type="EMBL" id="CAH3034380.1"/>
    </source>
</evidence>
<feature type="transmembrane region" description="Helical" evidence="2">
    <location>
        <begin position="889"/>
        <end position="909"/>
    </location>
</feature>
<gene>
    <name evidence="3" type="ORF">PMEA_00010648</name>
</gene>
<dbReference type="PANTHER" id="PTHR11328:SF28">
    <property type="entry name" value="MAJOR FACILITATOR SUPERFAMILY DOMAIN-CONTAINING PROTEIN 12"/>
    <property type="match status" value="1"/>
</dbReference>
<feature type="transmembrane region" description="Helical" evidence="2">
    <location>
        <begin position="513"/>
        <end position="532"/>
    </location>
</feature>
<feature type="transmembrane region" description="Helical" evidence="2">
    <location>
        <begin position="99"/>
        <end position="116"/>
    </location>
</feature>
<evidence type="ECO:0000313" key="4">
    <source>
        <dbReference type="Proteomes" id="UP001159428"/>
    </source>
</evidence>
<feature type="transmembrane region" description="Helical" evidence="2">
    <location>
        <begin position="582"/>
        <end position="604"/>
    </location>
</feature>
<evidence type="ECO:0008006" key="5">
    <source>
        <dbReference type="Google" id="ProtNLM"/>
    </source>
</evidence>
<dbReference type="InterPro" id="IPR036259">
    <property type="entry name" value="MFS_trans_sf"/>
</dbReference>
<evidence type="ECO:0000256" key="2">
    <source>
        <dbReference type="SAM" id="Phobius"/>
    </source>
</evidence>
<dbReference type="GO" id="GO:0005886">
    <property type="term" value="C:plasma membrane"/>
    <property type="evidence" value="ECO:0007669"/>
    <property type="project" value="TreeGrafter"/>
</dbReference>
<organism evidence="3 4">
    <name type="scientific">Pocillopora meandrina</name>
    <dbReference type="NCBI Taxonomy" id="46732"/>
    <lineage>
        <taxon>Eukaryota</taxon>
        <taxon>Metazoa</taxon>
        <taxon>Cnidaria</taxon>
        <taxon>Anthozoa</taxon>
        <taxon>Hexacorallia</taxon>
        <taxon>Scleractinia</taxon>
        <taxon>Astrocoeniina</taxon>
        <taxon>Pocilloporidae</taxon>
        <taxon>Pocillopora</taxon>
    </lineage>
</organism>
<dbReference type="GO" id="GO:0015293">
    <property type="term" value="F:symporter activity"/>
    <property type="evidence" value="ECO:0007669"/>
    <property type="project" value="InterPro"/>
</dbReference>
<feature type="transmembrane region" description="Helical" evidence="2">
    <location>
        <begin position="131"/>
        <end position="150"/>
    </location>
</feature>
<reference evidence="3 4" key="1">
    <citation type="submission" date="2022-05" db="EMBL/GenBank/DDBJ databases">
        <authorList>
            <consortium name="Genoscope - CEA"/>
            <person name="William W."/>
        </authorList>
    </citation>
    <scope>NUCLEOTIDE SEQUENCE [LARGE SCALE GENOMIC DNA]</scope>
</reference>
<feature type="transmembrane region" description="Helical" evidence="2">
    <location>
        <begin position="666"/>
        <end position="686"/>
    </location>
</feature>
<name>A0AAU9VP80_9CNID</name>
<keyword evidence="2" id="KW-0472">Membrane</keyword>
<feature type="transmembrane region" description="Helical" evidence="2">
    <location>
        <begin position="391"/>
        <end position="416"/>
    </location>
</feature>
<feature type="transmembrane region" description="Helical" evidence="2">
    <location>
        <begin position="265"/>
        <end position="289"/>
    </location>
</feature>
<dbReference type="FunFam" id="1.20.1250.20:FF:000431">
    <property type="entry name" value="Predicted protein"/>
    <property type="match status" value="1"/>
</dbReference>
<feature type="transmembrane region" description="Helical" evidence="2">
    <location>
        <begin position="783"/>
        <end position="802"/>
    </location>
</feature>
<dbReference type="FunFam" id="1.20.1250.20:FF:000206">
    <property type="entry name" value="Major facilitator superfamily domain containing 12"/>
    <property type="match status" value="1"/>
</dbReference>
<feature type="transmembrane region" description="Helical" evidence="2">
    <location>
        <begin position="171"/>
        <end position="192"/>
    </location>
</feature>
<keyword evidence="2" id="KW-1133">Transmembrane helix</keyword>
<protein>
    <recommendedName>
        <fullName evidence="5">Major facilitator superfamily domain-containing protein 12-like</fullName>
    </recommendedName>
</protein>
<feature type="transmembrane region" description="Helical" evidence="2">
    <location>
        <begin position="428"/>
        <end position="450"/>
    </location>
</feature>
<feature type="transmembrane region" description="Helical" evidence="2">
    <location>
        <begin position="357"/>
        <end position="379"/>
    </location>
</feature>
<feature type="transmembrane region" description="Helical" evidence="2">
    <location>
        <begin position="625"/>
        <end position="646"/>
    </location>
</feature>
<feature type="transmembrane region" description="Helical" evidence="2">
    <location>
        <begin position="332"/>
        <end position="351"/>
    </location>
</feature>
<feature type="transmembrane region" description="Helical" evidence="2">
    <location>
        <begin position="718"/>
        <end position="741"/>
    </location>
</feature>
<keyword evidence="2" id="KW-0812">Transmembrane</keyword>
<feature type="transmembrane region" description="Helical" evidence="2">
    <location>
        <begin position="59"/>
        <end position="78"/>
    </location>
</feature>
<dbReference type="SUPFAM" id="SSF103473">
    <property type="entry name" value="MFS general substrate transporter"/>
    <property type="match status" value="2"/>
</dbReference>
<comment type="caution">
    <text evidence="3">The sequence shown here is derived from an EMBL/GenBank/DDBJ whole genome shotgun (WGS) entry which is preliminary data.</text>
</comment>
<dbReference type="EMBL" id="CALNXJ010000002">
    <property type="protein sequence ID" value="CAH3034380.1"/>
    <property type="molecule type" value="Genomic_DNA"/>
</dbReference>
<dbReference type="CDD" id="cd17491">
    <property type="entry name" value="MFS_MFSD12"/>
    <property type="match status" value="2"/>
</dbReference>
<dbReference type="Proteomes" id="UP001159428">
    <property type="component" value="Unassembled WGS sequence"/>
</dbReference>
<dbReference type="AlphaFoldDB" id="A0AAU9VP80"/>
<dbReference type="PANTHER" id="PTHR11328">
    <property type="entry name" value="MAJOR FACILITATOR SUPERFAMILY DOMAIN-CONTAINING PROTEIN"/>
    <property type="match status" value="1"/>
</dbReference>
<feature type="transmembrane region" description="Helical" evidence="2">
    <location>
        <begin position="301"/>
        <end position="320"/>
    </location>
</feature>
<comment type="similarity">
    <text evidence="1">Belongs to the major facilitator superfamily.</text>
</comment>
<dbReference type="FunFam" id="1.20.1250.20:FF:000905">
    <property type="entry name" value="Major facilitator superfamily domain containing 12"/>
    <property type="match status" value="1"/>
</dbReference>
<dbReference type="Pfam" id="PF13347">
    <property type="entry name" value="MFS_2"/>
    <property type="match status" value="2"/>
</dbReference>